<evidence type="ECO:0000313" key="4">
    <source>
        <dbReference type="EMBL" id="GFJ82898.1"/>
    </source>
</evidence>
<dbReference type="InterPro" id="IPR050832">
    <property type="entry name" value="Bact_Acetyltransf"/>
</dbReference>
<feature type="domain" description="N-acetyltransferase" evidence="3">
    <location>
        <begin position="1"/>
        <end position="154"/>
    </location>
</feature>
<dbReference type="EMBL" id="BLPF01000002">
    <property type="protein sequence ID" value="GFJ82898.1"/>
    <property type="molecule type" value="Genomic_DNA"/>
</dbReference>
<keyword evidence="5" id="KW-1185">Reference proteome</keyword>
<reference evidence="4 5" key="1">
    <citation type="submission" date="2020-03" db="EMBL/GenBank/DDBJ databases">
        <title>Whole genome shotgun sequence of Phytohabitans houttuyneae NBRC 108639.</title>
        <authorList>
            <person name="Komaki H."/>
            <person name="Tamura T."/>
        </authorList>
    </citation>
    <scope>NUCLEOTIDE SEQUENCE [LARGE SCALE GENOMIC DNA]</scope>
    <source>
        <strain evidence="4 5">NBRC 108639</strain>
    </source>
</reference>
<dbReference type="AlphaFoldDB" id="A0A6V8KK94"/>
<keyword evidence="2" id="KW-0012">Acyltransferase</keyword>
<name>A0A6V8KK94_9ACTN</name>
<accession>A0A6V8KK94</accession>
<dbReference type="PROSITE" id="PS51186">
    <property type="entry name" value="GNAT"/>
    <property type="match status" value="1"/>
</dbReference>
<evidence type="ECO:0000256" key="1">
    <source>
        <dbReference type="ARBA" id="ARBA00022679"/>
    </source>
</evidence>
<dbReference type="CDD" id="cd04301">
    <property type="entry name" value="NAT_SF"/>
    <property type="match status" value="1"/>
</dbReference>
<dbReference type="SUPFAM" id="SSF55729">
    <property type="entry name" value="Acyl-CoA N-acyltransferases (Nat)"/>
    <property type="match status" value="1"/>
</dbReference>
<evidence type="ECO:0000313" key="5">
    <source>
        <dbReference type="Proteomes" id="UP000482800"/>
    </source>
</evidence>
<dbReference type="InterPro" id="IPR016181">
    <property type="entry name" value="Acyl_CoA_acyltransferase"/>
</dbReference>
<comment type="caution">
    <text evidence="4">The sequence shown here is derived from an EMBL/GenBank/DDBJ whole genome shotgun (WGS) entry which is preliminary data.</text>
</comment>
<dbReference type="Pfam" id="PF00583">
    <property type="entry name" value="Acetyltransf_1"/>
    <property type="match status" value="1"/>
</dbReference>
<protein>
    <submittedName>
        <fullName evidence="4">N-acetyltransferase</fullName>
    </submittedName>
</protein>
<dbReference type="InterPro" id="IPR000182">
    <property type="entry name" value="GNAT_dom"/>
</dbReference>
<dbReference type="Gene3D" id="3.40.630.30">
    <property type="match status" value="1"/>
</dbReference>
<organism evidence="4 5">
    <name type="scientific">Phytohabitans houttuyneae</name>
    <dbReference type="NCBI Taxonomy" id="1076126"/>
    <lineage>
        <taxon>Bacteria</taxon>
        <taxon>Bacillati</taxon>
        <taxon>Actinomycetota</taxon>
        <taxon>Actinomycetes</taxon>
        <taxon>Micromonosporales</taxon>
        <taxon>Micromonosporaceae</taxon>
    </lineage>
</organism>
<reference evidence="4 5" key="2">
    <citation type="submission" date="2020-03" db="EMBL/GenBank/DDBJ databases">
        <authorList>
            <person name="Ichikawa N."/>
            <person name="Kimura A."/>
            <person name="Kitahashi Y."/>
            <person name="Uohara A."/>
        </authorList>
    </citation>
    <scope>NUCLEOTIDE SEQUENCE [LARGE SCALE GENOMIC DNA]</scope>
    <source>
        <strain evidence="4 5">NBRC 108639</strain>
    </source>
</reference>
<gene>
    <name evidence="4" type="ORF">Phou_070780</name>
</gene>
<keyword evidence="1 4" id="KW-0808">Transferase</keyword>
<dbReference type="PANTHER" id="PTHR43877">
    <property type="entry name" value="AMINOALKYLPHOSPHONATE N-ACETYLTRANSFERASE-RELATED-RELATED"/>
    <property type="match status" value="1"/>
</dbReference>
<evidence type="ECO:0000259" key="3">
    <source>
        <dbReference type="PROSITE" id="PS51186"/>
    </source>
</evidence>
<proteinExistence type="predicted"/>
<evidence type="ECO:0000256" key="2">
    <source>
        <dbReference type="ARBA" id="ARBA00023315"/>
    </source>
</evidence>
<dbReference type="GO" id="GO:0016747">
    <property type="term" value="F:acyltransferase activity, transferring groups other than amino-acyl groups"/>
    <property type="evidence" value="ECO:0007669"/>
    <property type="project" value="InterPro"/>
</dbReference>
<sequence>MFRVAPALADEADALTALVRGSAAYPGEYRVMVAGQRLDAAYLHANVVRVVRGADGRVWGFYSLLFPGHGGPGEAELDFMFVANDRQGQGIGTVLFADMRAVAEERGASRVHIVSHPPAEPFYLANGAQRIGMLAPSGRATWHRPHLVLELSGTPALAGVGAR</sequence>
<dbReference type="RefSeq" id="WP_173063996.1">
    <property type="nucleotide sequence ID" value="NZ_BAABGO010000004.1"/>
</dbReference>
<dbReference type="Proteomes" id="UP000482800">
    <property type="component" value="Unassembled WGS sequence"/>
</dbReference>